<comment type="caution">
    <text evidence="5">The sequence shown here is derived from an EMBL/GenBank/DDBJ whole genome shotgun (WGS) entry which is preliminary data.</text>
</comment>
<dbReference type="PROSITE" id="PS51186">
    <property type="entry name" value="GNAT"/>
    <property type="match status" value="1"/>
</dbReference>
<gene>
    <name evidence="5" type="ORF">QBC37DRAFT_783</name>
</gene>
<keyword evidence="6" id="KW-1185">Reference proteome</keyword>
<dbReference type="SUPFAM" id="SSF55729">
    <property type="entry name" value="Acyl-CoA N-acyltransferases (Nat)"/>
    <property type="match status" value="1"/>
</dbReference>
<keyword evidence="2" id="KW-0012">Acyltransferase</keyword>
<name>A0AAN6YL80_9PEZI</name>
<keyword evidence="1" id="KW-0808">Transferase</keyword>
<accession>A0AAN6YL80</accession>
<dbReference type="InterPro" id="IPR016181">
    <property type="entry name" value="Acyl_CoA_acyltransferase"/>
</dbReference>
<dbReference type="EMBL" id="MU858045">
    <property type="protein sequence ID" value="KAK4220081.1"/>
    <property type="molecule type" value="Genomic_DNA"/>
</dbReference>
<reference evidence="5" key="2">
    <citation type="submission" date="2023-05" db="EMBL/GenBank/DDBJ databases">
        <authorList>
            <consortium name="Lawrence Berkeley National Laboratory"/>
            <person name="Steindorff A."/>
            <person name="Hensen N."/>
            <person name="Bonometti L."/>
            <person name="Westerberg I."/>
            <person name="Brannstrom I.O."/>
            <person name="Guillou S."/>
            <person name="Cros-Aarteil S."/>
            <person name="Calhoun S."/>
            <person name="Haridas S."/>
            <person name="Kuo A."/>
            <person name="Mondo S."/>
            <person name="Pangilinan J."/>
            <person name="Riley R."/>
            <person name="Labutti K."/>
            <person name="Andreopoulos B."/>
            <person name="Lipzen A."/>
            <person name="Chen C."/>
            <person name="Yanf M."/>
            <person name="Daum C."/>
            <person name="Ng V."/>
            <person name="Clum A."/>
            <person name="Ohm R."/>
            <person name="Martin F."/>
            <person name="Silar P."/>
            <person name="Natvig D."/>
            <person name="Lalanne C."/>
            <person name="Gautier V."/>
            <person name="Ament-Velasquez S.L."/>
            <person name="Kruys A."/>
            <person name="Hutchinson M.I."/>
            <person name="Powell A.J."/>
            <person name="Barry K."/>
            <person name="Miller A.N."/>
            <person name="Grigoriev I.V."/>
            <person name="Debuchy R."/>
            <person name="Gladieux P."/>
            <person name="Thoren M.H."/>
            <person name="Johannesson H."/>
        </authorList>
    </citation>
    <scope>NUCLEOTIDE SEQUENCE</scope>
    <source>
        <strain evidence="5">PSN293</strain>
    </source>
</reference>
<dbReference type="PANTHER" id="PTHR43792:SF8">
    <property type="entry name" value="[RIBOSOMAL PROTEIN US5]-ALANINE N-ACETYLTRANSFERASE"/>
    <property type="match status" value="1"/>
</dbReference>
<proteinExistence type="inferred from homology"/>
<dbReference type="AlphaFoldDB" id="A0AAN6YL80"/>
<dbReference type="InterPro" id="IPR000182">
    <property type="entry name" value="GNAT_dom"/>
</dbReference>
<evidence type="ECO:0000313" key="5">
    <source>
        <dbReference type="EMBL" id="KAK4220081.1"/>
    </source>
</evidence>
<feature type="domain" description="N-acetyltransferase" evidence="4">
    <location>
        <begin position="51"/>
        <end position="201"/>
    </location>
</feature>
<dbReference type="Proteomes" id="UP001301769">
    <property type="component" value="Unassembled WGS sequence"/>
</dbReference>
<dbReference type="Pfam" id="PF13302">
    <property type="entry name" value="Acetyltransf_3"/>
    <property type="match status" value="1"/>
</dbReference>
<evidence type="ECO:0000256" key="3">
    <source>
        <dbReference type="ARBA" id="ARBA00038502"/>
    </source>
</evidence>
<sequence length="207" mass="22813">MASEESSPPVPVPEPIITTPRFIIRPYHEIDIHPMAALLEKSDTARYMRNTFPDPYTLKDAQDWVALVTKPDPPQKAFGIFVPLPSSSTSAGGEEVEYTLAGSIGLQPHTDVESKTWNLGYLMGEAYRGKGLMGEATTAFVRWALLERFSETELVRLEGGVFGGNTASMKILLKAGFKSEGVRRKAVVKKGEVLDMHVFGCLREDLV</sequence>
<evidence type="ECO:0000259" key="4">
    <source>
        <dbReference type="PROSITE" id="PS51186"/>
    </source>
</evidence>
<protein>
    <submittedName>
        <fullName evidence="5">Acyl-CoA N-acyltransferase</fullName>
    </submittedName>
</protein>
<evidence type="ECO:0000256" key="1">
    <source>
        <dbReference type="ARBA" id="ARBA00022679"/>
    </source>
</evidence>
<comment type="similarity">
    <text evidence="3">Belongs to the acetyltransferase family. RimJ subfamily.</text>
</comment>
<dbReference type="InterPro" id="IPR051531">
    <property type="entry name" value="N-acetyltransferase"/>
</dbReference>
<dbReference type="Gene3D" id="3.40.630.30">
    <property type="match status" value="1"/>
</dbReference>
<evidence type="ECO:0000313" key="6">
    <source>
        <dbReference type="Proteomes" id="UP001301769"/>
    </source>
</evidence>
<reference evidence="5" key="1">
    <citation type="journal article" date="2023" name="Mol. Phylogenet. Evol.">
        <title>Genome-scale phylogeny and comparative genomics of the fungal order Sordariales.</title>
        <authorList>
            <person name="Hensen N."/>
            <person name="Bonometti L."/>
            <person name="Westerberg I."/>
            <person name="Brannstrom I.O."/>
            <person name="Guillou S."/>
            <person name="Cros-Aarteil S."/>
            <person name="Calhoun S."/>
            <person name="Haridas S."/>
            <person name="Kuo A."/>
            <person name="Mondo S."/>
            <person name="Pangilinan J."/>
            <person name="Riley R."/>
            <person name="LaButti K."/>
            <person name="Andreopoulos B."/>
            <person name="Lipzen A."/>
            <person name="Chen C."/>
            <person name="Yan M."/>
            <person name="Daum C."/>
            <person name="Ng V."/>
            <person name="Clum A."/>
            <person name="Steindorff A."/>
            <person name="Ohm R.A."/>
            <person name="Martin F."/>
            <person name="Silar P."/>
            <person name="Natvig D.O."/>
            <person name="Lalanne C."/>
            <person name="Gautier V."/>
            <person name="Ament-Velasquez S.L."/>
            <person name="Kruys A."/>
            <person name="Hutchinson M.I."/>
            <person name="Powell A.J."/>
            <person name="Barry K."/>
            <person name="Miller A.N."/>
            <person name="Grigoriev I.V."/>
            <person name="Debuchy R."/>
            <person name="Gladieux P."/>
            <person name="Hiltunen Thoren M."/>
            <person name="Johannesson H."/>
        </authorList>
    </citation>
    <scope>NUCLEOTIDE SEQUENCE</scope>
    <source>
        <strain evidence="5">PSN293</strain>
    </source>
</reference>
<organism evidence="5 6">
    <name type="scientific">Rhypophila decipiens</name>
    <dbReference type="NCBI Taxonomy" id="261697"/>
    <lineage>
        <taxon>Eukaryota</taxon>
        <taxon>Fungi</taxon>
        <taxon>Dikarya</taxon>
        <taxon>Ascomycota</taxon>
        <taxon>Pezizomycotina</taxon>
        <taxon>Sordariomycetes</taxon>
        <taxon>Sordariomycetidae</taxon>
        <taxon>Sordariales</taxon>
        <taxon>Naviculisporaceae</taxon>
        <taxon>Rhypophila</taxon>
    </lineage>
</organism>
<evidence type="ECO:0000256" key="2">
    <source>
        <dbReference type="ARBA" id="ARBA00023315"/>
    </source>
</evidence>
<dbReference type="GO" id="GO:0016747">
    <property type="term" value="F:acyltransferase activity, transferring groups other than amino-acyl groups"/>
    <property type="evidence" value="ECO:0007669"/>
    <property type="project" value="InterPro"/>
</dbReference>
<dbReference type="PANTHER" id="PTHR43792">
    <property type="entry name" value="GNAT FAMILY, PUTATIVE (AFU_ORTHOLOGUE AFUA_3G00765)-RELATED-RELATED"/>
    <property type="match status" value="1"/>
</dbReference>